<keyword evidence="2" id="KW-0547">Nucleotide-binding</keyword>
<dbReference type="GO" id="GO:0016020">
    <property type="term" value="C:membrane"/>
    <property type="evidence" value="ECO:0007669"/>
    <property type="project" value="InterPro"/>
</dbReference>
<dbReference type="GO" id="GO:0140359">
    <property type="term" value="F:ABC-type transporter activity"/>
    <property type="evidence" value="ECO:0007669"/>
    <property type="project" value="InterPro"/>
</dbReference>
<dbReference type="STRING" id="407821.A0A087UQV7"/>
<dbReference type="OrthoDB" id="6429115at2759"/>
<evidence type="ECO:0000313" key="2">
    <source>
        <dbReference type="EMBL" id="KFM79746.1"/>
    </source>
</evidence>
<dbReference type="PANTHER" id="PTHR19229">
    <property type="entry name" value="ATP-BINDING CASSETTE TRANSPORTER SUBFAMILY A ABCA"/>
    <property type="match status" value="1"/>
</dbReference>
<dbReference type="OMA" id="FASHRTF"/>
<evidence type="ECO:0000313" key="3">
    <source>
        <dbReference type="Proteomes" id="UP000054359"/>
    </source>
</evidence>
<sequence>MILVITIVYNSPLKCYHVYVSHSDFFLLLVLLLLFLVNLILFSMAFTTFFNRVIYAVIGIAVIFNITFLPIALFCFPDNFEIPTYLLLPLDARLAICLFPPGALLTIFHMVREYELIEEGIQWSNIIRYGVVHDMTMMTVVGMMVLSCFMCIVIIWYVDAVWPWQYGIPKPFYFPFTRSYWCGYQ</sequence>
<gene>
    <name evidence="2" type="ORF">X975_00922</name>
</gene>
<protein>
    <submittedName>
        <fullName evidence="2">ATP-binding cassette sub-family A member 3</fullName>
    </submittedName>
</protein>
<dbReference type="AlphaFoldDB" id="A0A087UQV7"/>
<name>A0A087UQV7_STEMI</name>
<dbReference type="GO" id="GO:0005319">
    <property type="term" value="F:lipid transporter activity"/>
    <property type="evidence" value="ECO:0007669"/>
    <property type="project" value="TreeGrafter"/>
</dbReference>
<dbReference type="InterPro" id="IPR026082">
    <property type="entry name" value="ABCA"/>
</dbReference>
<keyword evidence="1" id="KW-0812">Transmembrane</keyword>
<organism evidence="2 3">
    <name type="scientific">Stegodyphus mimosarum</name>
    <name type="common">African social velvet spider</name>
    <dbReference type="NCBI Taxonomy" id="407821"/>
    <lineage>
        <taxon>Eukaryota</taxon>
        <taxon>Metazoa</taxon>
        <taxon>Ecdysozoa</taxon>
        <taxon>Arthropoda</taxon>
        <taxon>Chelicerata</taxon>
        <taxon>Arachnida</taxon>
        <taxon>Araneae</taxon>
        <taxon>Araneomorphae</taxon>
        <taxon>Entelegynae</taxon>
        <taxon>Eresoidea</taxon>
        <taxon>Eresidae</taxon>
        <taxon>Stegodyphus</taxon>
    </lineage>
</organism>
<feature type="transmembrane region" description="Helical" evidence="1">
    <location>
        <begin position="131"/>
        <end position="158"/>
    </location>
</feature>
<accession>A0A087UQV7</accession>
<reference evidence="2 3" key="1">
    <citation type="submission" date="2013-11" db="EMBL/GenBank/DDBJ databases">
        <title>Genome sequencing of Stegodyphus mimosarum.</title>
        <authorList>
            <person name="Bechsgaard J."/>
        </authorList>
    </citation>
    <scope>NUCLEOTIDE SEQUENCE [LARGE SCALE GENOMIC DNA]</scope>
</reference>
<keyword evidence="3" id="KW-1185">Reference proteome</keyword>
<evidence type="ECO:0000256" key="1">
    <source>
        <dbReference type="SAM" id="Phobius"/>
    </source>
</evidence>
<keyword evidence="2" id="KW-0067">ATP-binding</keyword>
<dbReference type="PANTHER" id="PTHR19229:SF250">
    <property type="entry name" value="ABC TRANSPORTER DOMAIN-CONTAINING PROTEIN-RELATED"/>
    <property type="match status" value="1"/>
</dbReference>
<feature type="non-terminal residue" evidence="2">
    <location>
        <position position="185"/>
    </location>
</feature>
<feature type="transmembrane region" description="Helical" evidence="1">
    <location>
        <begin position="25"/>
        <end position="46"/>
    </location>
</feature>
<proteinExistence type="predicted"/>
<keyword evidence="1" id="KW-0472">Membrane</keyword>
<dbReference type="Proteomes" id="UP000054359">
    <property type="component" value="Unassembled WGS sequence"/>
</dbReference>
<dbReference type="EMBL" id="KK121107">
    <property type="protein sequence ID" value="KFM79746.1"/>
    <property type="molecule type" value="Genomic_DNA"/>
</dbReference>
<dbReference type="GO" id="GO:0005524">
    <property type="term" value="F:ATP binding"/>
    <property type="evidence" value="ECO:0007669"/>
    <property type="project" value="UniProtKB-KW"/>
</dbReference>
<keyword evidence="1" id="KW-1133">Transmembrane helix</keyword>
<feature type="transmembrane region" description="Helical" evidence="1">
    <location>
        <begin position="53"/>
        <end position="72"/>
    </location>
</feature>